<dbReference type="SUPFAM" id="SSF89372">
    <property type="entry name" value="Fucose-specific lectin"/>
    <property type="match status" value="1"/>
</dbReference>
<dbReference type="GO" id="GO:0035591">
    <property type="term" value="F:signaling adaptor activity"/>
    <property type="evidence" value="ECO:0007669"/>
    <property type="project" value="TreeGrafter"/>
</dbReference>
<dbReference type="Gene3D" id="3.80.10.10">
    <property type="entry name" value="Ribonuclease Inhibitor"/>
    <property type="match status" value="1"/>
</dbReference>
<dbReference type="SUPFAM" id="SSF52058">
    <property type="entry name" value="L domain-like"/>
    <property type="match status" value="1"/>
</dbReference>
<feature type="signal peptide" evidence="4">
    <location>
        <begin position="1"/>
        <end position="24"/>
    </location>
</feature>
<evidence type="ECO:0000313" key="7">
    <source>
        <dbReference type="EMBL" id="QTE23166.1"/>
    </source>
</evidence>
<dbReference type="PANTHER" id="PTHR47566:SF1">
    <property type="entry name" value="PROTEIN NUD1"/>
    <property type="match status" value="1"/>
</dbReference>
<dbReference type="PANTHER" id="PTHR47566">
    <property type="match status" value="1"/>
</dbReference>
<dbReference type="Pfam" id="PF18998">
    <property type="entry name" value="Flg_new_2"/>
    <property type="match status" value="2"/>
</dbReference>
<dbReference type="NCBIfam" id="TIGR02543">
    <property type="entry name" value="List_Bact_rpt"/>
    <property type="match status" value="1"/>
</dbReference>
<evidence type="ECO:0000259" key="6">
    <source>
        <dbReference type="Pfam" id="PF18998"/>
    </source>
</evidence>
<keyword evidence="2 4" id="KW-0732">Signal</keyword>
<dbReference type="InterPro" id="IPR001611">
    <property type="entry name" value="Leu-rich_rpt"/>
</dbReference>
<dbReference type="InterPro" id="IPR011050">
    <property type="entry name" value="Pectin_lyase_fold/virulence"/>
</dbReference>
<accession>A0A975CNH1</accession>
<evidence type="ECO:0000256" key="2">
    <source>
        <dbReference type="ARBA" id="ARBA00022729"/>
    </source>
</evidence>
<evidence type="ECO:0000256" key="4">
    <source>
        <dbReference type="SAM" id="SignalP"/>
    </source>
</evidence>
<dbReference type="InterPro" id="IPR012334">
    <property type="entry name" value="Pectin_lyas_fold"/>
</dbReference>
<dbReference type="InterPro" id="IPR044060">
    <property type="entry name" value="Bacterial_rp_domain"/>
</dbReference>
<keyword evidence="3" id="KW-0677">Repeat</keyword>
<dbReference type="InterPro" id="IPR052574">
    <property type="entry name" value="CDIRP"/>
</dbReference>
<dbReference type="NCBIfam" id="NF041518">
    <property type="entry name" value="choice_anch_Q"/>
    <property type="match status" value="1"/>
</dbReference>
<dbReference type="EMBL" id="CP071869">
    <property type="protein sequence ID" value="QTE23166.1"/>
    <property type="molecule type" value="Genomic_DNA"/>
</dbReference>
<protein>
    <submittedName>
        <fullName evidence="7">T9SS type A sorting domain-containing protein</fullName>
    </submittedName>
</protein>
<proteinExistence type="predicted"/>
<dbReference type="SUPFAM" id="SSF51126">
    <property type="entry name" value="Pectin lyase-like"/>
    <property type="match status" value="1"/>
</dbReference>
<dbReference type="Pfam" id="PF18962">
    <property type="entry name" value="Por_Secre_tail"/>
    <property type="match status" value="1"/>
</dbReference>
<dbReference type="InterPro" id="IPR013378">
    <property type="entry name" value="InlB-like_B-rpt"/>
</dbReference>
<dbReference type="InterPro" id="IPR026444">
    <property type="entry name" value="Secre_tail"/>
</dbReference>
<feature type="chain" id="PRO_5038067478" evidence="4">
    <location>
        <begin position="25"/>
        <end position="1251"/>
    </location>
</feature>
<evidence type="ECO:0000313" key="8">
    <source>
        <dbReference type="Proteomes" id="UP000663920"/>
    </source>
</evidence>
<keyword evidence="1" id="KW-0433">Leucine-rich repeat</keyword>
<gene>
    <name evidence="7" type="ORF">J3359_02490</name>
</gene>
<dbReference type="Gene3D" id="2.160.20.10">
    <property type="entry name" value="Single-stranded right-handed beta-helix, Pectin lyase-like"/>
    <property type="match status" value="1"/>
</dbReference>
<feature type="domain" description="Bacterial repeat" evidence="6">
    <location>
        <begin position="851"/>
        <end position="921"/>
    </location>
</feature>
<evidence type="ECO:0000256" key="1">
    <source>
        <dbReference type="ARBA" id="ARBA00022614"/>
    </source>
</evidence>
<dbReference type="PROSITE" id="PS51450">
    <property type="entry name" value="LRR"/>
    <property type="match status" value="1"/>
</dbReference>
<dbReference type="Proteomes" id="UP000663920">
    <property type="component" value="Chromosome"/>
</dbReference>
<dbReference type="NCBIfam" id="TIGR04183">
    <property type="entry name" value="Por_Secre_tail"/>
    <property type="match status" value="1"/>
</dbReference>
<dbReference type="InterPro" id="IPR059226">
    <property type="entry name" value="Choice_anch_Q_dom"/>
</dbReference>
<organism evidence="7 8">
    <name type="scientific">Polaribacter cellanae</name>
    <dbReference type="NCBI Taxonomy" id="2818493"/>
    <lineage>
        <taxon>Bacteria</taxon>
        <taxon>Pseudomonadati</taxon>
        <taxon>Bacteroidota</taxon>
        <taxon>Flavobacteriia</taxon>
        <taxon>Flavobacteriales</taxon>
        <taxon>Flavobacteriaceae</taxon>
    </lineage>
</organism>
<sequence length="1251" mass="136199">MKQKLLFLTSFLLFNLLATKTLYSQTWQLEGTAEFTTAAAKVSIAIDANNSPFVAYSDKASDGKLHVKKFDGTKWVELGDVSSTAGMIPEMVHIEIHPITNQPWVVYKNMTSNKIDLISFNGTNWVSEATSIGNITPHNKIVFKLDENGKPVVGSQTNNTPWYNIKFQLYAKRGASWTKEIDTNIFSNSFDLGNANTFTKGEYSSFVNRSRIRLKVLEYDGSAWNQTFFKEVLNVGGDNGFSEGIAAASGGDTSKFLYDYRRGSNAQRQLRFQNEASITGDNQIPSHRIYGLEYKTLGASYFVMHYNPSSDLKIYSYNAGTNVKTDLNINLNFTGITPSSQIKLNATQDKLYVAYLDLASQKVSVQYFNIIPPRATIYVNKTATGANNGNSWADAYTDLNEGLSKADTNFSEVWVAKGTYIPHASDRSKAFGINGLKVYGGFVGNETMLSQRDAKTNVTILSGDLNADDTGVAFSGNNRGENSYNVIKIQGDNSIIDGFTIQDGQATGTSTDFKEGSGIFVNTGIKNLTIKNCSIKDGVTNRGGAIRMIDSEGTLHIENTIIKNNLGLFGVMLYSRAKAGKTLDINILNCLIYDNKLDNVGDATSPGSAIWFRQDLNSTQNVKIVNSTFAHNNYISNGNSNSSVVNASKNAGGNVNLEASNSIFYSNFSNSNSFLKSIGNSTSQANGNLSAYNCIAQDFMSQVAGANKANIIATNPNFTNETSRDFTLTNLSPAVDSGDNSKIPSTLNTDILGNSRIFNSNVDLGPYEFGSSVSMDRTLTITANNGTVATNPNPTNGVYNDGASVILTATAVTGFEFSGWSGDASGNTNPLTITMDADKNITAKFSQIKRTLTTTAVNGTIATNPNPTNGTYADGATVSLTATANTGFKFIEWTGDATGTTNPLTVTMDADKSITATFAKITNIPDANFEQKLIDLNLDDVLDGQVLTSNINSISQLDVRNSNISNLTGIEDFTQLKTLICFGNQLTTLDLSYSNNFTALYLGNNQLTNLILGNNASLDYLDVRNNKLTSLIIPTVSIALRRLNISNNKITSLSISNFTAIQEFDMSETLIEKIDLTKNTVLRYFTAFSSKLTELNFSDNKNIISVYVGGLDITSLDLRNGNLSTIGNVETDTAPNLKCIFVDDDSNSVINNWVLNTKNNIVETVAQCSGILSNEEISLINFDVYPNPTNQFLNISTTLDIKKITIFNIIGSKIRETRSNRVDVSNLKNGVYLLSIETSEGKKVTKKFMKK</sequence>
<evidence type="ECO:0000256" key="3">
    <source>
        <dbReference type="ARBA" id="ARBA00022737"/>
    </source>
</evidence>
<feature type="domain" description="Bacterial repeat" evidence="6">
    <location>
        <begin position="778"/>
        <end position="848"/>
    </location>
</feature>
<dbReference type="RefSeq" id="WP_208079177.1">
    <property type="nucleotide sequence ID" value="NZ_CP071869.1"/>
</dbReference>
<feature type="domain" description="Secretion system C-terminal sorting" evidence="5">
    <location>
        <begin position="1184"/>
        <end position="1248"/>
    </location>
</feature>
<keyword evidence="8" id="KW-1185">Reference proteome</keyword>
<reference evidence="7 8" key="1">
    <citation type="submission" date="2021-03" db="EMBL/GenBank/DDBJ databases">
        <title>Complete genome of Polaribacter_sp.SM13.</title>
        <authorList>
            <person name="Jeong S.W."/>
            <person name="Bae J.W."/>
        </authorList>
    </citation>
    <scope>NUCLEOTIDE SEQUENCE [LARGE SCALE GENOMIC DNA]</scope>
    <source>
        <strain evidence="7 8">SM13</strain>
    </source>
</reference>
<dbReference type="KEGG" id="pcea:J3359_02490"/>
<dbReference type="AlphaFoldDB" id="A0A975CNH1"/>
<dbReference type="InterPro" id="IPR032675">
    <property type="entry name" value="LRR_dom_sf"/>
</dbReference>
<evidence type="ECO:0000259" key="5">
    <source>
        <dbReference type="Pfam" id="PF18962"/>
    </source>
</evidence>
<name>A0A975CNH1_9FLAO</name>